<evidence type="ECO:0000313" key="8">
    <source>
        <dbReference type="Proteomes" id="UP000051673"/>
    </source>
</evidence>
<dbReference type="InterPro" id="IPR045863">
    <property type="entry name" value="CorA_TM1_TM2"/>
</dbReference>
<dbReference type="Gene3D" id="1.20.58.340">
    <property type="entry name" value="Magnesium transport protein CorA, transmembrane region"/>
    <property type="match status" value="1"/>
</dbReference>
<dbReference type="STRING" id="1620.IV67_GL000314"/>
<keyword evidence="3 6" id="KW-0812">Transmembrane</keyword>
<keyword evidence="8" id="KW-1185">Reference proteome</keyword>
<dbReference type="Pfam" id="PF01544">
    <property type="entry name" value="CorA"/>
    <property type="match status" value="1"/>
</dbReference>
<dbReference type="RefSeq" id="WP_057787517.1">
    <property type="nucleotide sequence ID" value="NZ_JQCD01000024.1"/>
</dbReference>
<dbReference type="PANTHER" id="PTHR47891:SF1">
    <property type="entry name" value="CORA-MAGNESIUM AND COBALT TRANSPORTER"/>
    <property type="match status" value="1"/>
</dbReference>
<dbReference type="OrthoDB" id="9803416at2"/>
<dbReference type="InterPro" id="IPR045861">
    <property type="entry name" value="CorA_cytoplasmic_dom"/>
</dbReference>
<dbReference type="InterPro" id="IPR002523">
    <property type="entry name" value="MgTranspt_CorA/ZnTranspt_ZntB"/>
</dbReference>
<evidence type="ECO:0000256" key="4">
    <source>
        <dbReference type="ARBA" id="ARBA00022989"/>
    </source>
</evidence>
<comment type="subcellular location">
    <subcellularLocation>
        <location evidence="1">Membrane</location>
        <topology evidence="1">Multi-pass membrane protein</topology>
    </subcellularLocation>
</comment>
<feature type="transmembrane region" description="Helical" evidence="6">
    <location>
        <begin position="282"/>
        <end position="301"/>
    </location>
</feature>
<dbReference type="CDD" id="cd12827">
    <property type="entry name" value="EcCorA_ZntB-like_u2"/>
    <property type="match status" value="1"/>
</dbReference>
<dbReference type="SUPFAM" id="SSF144083">
    <property type="entry name" value="Magnesium transport protein CorA, transmembrane region"/>
    <property type="match status" value="1"/>
</dbReference>
<dbReference type="PANTHER" id="PTHR47891">
    <property type="entry name" value="TRANSPORTER-RELATED"/>
    <property type="match status" value="1"/>
</dbReference>
<keyword evidence="4 6" id="KW-1133">Transmembrane helix</keyword>
<organism evidence="7 8">
    <name type="scientific">Weissella minor</name>
    <dbReference type="NCBI Taxonomy" id="1620"/>
    <lineage>
        <taxon>Bacteria</taxon>
        <taxon>Bacillati</taxon>
        <taxon>Bacillota</taxon>
        <taxon>Bacilli</taxon>
        <taxon>Lactobacillales</taxon>
        <taxon>Lactobacillaceae</taxon>
        <taxon>Weissella</taxon>
    </lineage>
</organism>
<dbReference type="Proteomes" id="UP000051673">
    <property type="component" value="Unassembled WGS sequence"/>
</dbReference>
<proteinExistence type="inferred from homology"/>
<evidence type="ECO:0000256" key="6">
    <source>
        <dbReference type="SAM" id="Phobius"/>
    </source>
</evidence>
<protein>
    <recommendedName>
        <fullName evidence="9">Magnesium transporter CorA family protein</fullName>
    </recommendedName>
</protein>
<name>A0A0R2JN43_9LACO</name>
<keyword evidence="5 6" id="KW-0472">Membrane</keyword>
<dbReference type="PATRIC" id="fig|1620.3.peg.319"/>
<dbReference type="EMBL" id="JQCD01000024">
    <property type="protein sequence ID" value="KRN76805.1"/>
    <property type="molecule type" value="Genomic_DNA"/>
</dbReference>
<evidence type="ECO:0000313" key="7">
    <source>
        <dbReference type="EMBL" id="KRN76805.1"/>
    </source>
</evidence>
<evidence type="ECO:0000256" key="3">
    <source>
        <dbReference type="ARBA" id="ARBA00022692"/>
    </source>
</evidence>
<dbReference type="InterPro" id="IPR047199">
    <property type="entry name" value="CorA-like"/>
</dbReference>
<sequence>MLKELFKGNQAQLYHAGNLAHAERENLHIPNAFIQDIEDENEAARWHFMEDENSVMLFLDAVVADSDVPTKGAYHTESVSFLVQQSEQRVLLFTRPSMDFLADELVASVADFDADVTPMELLAEVLLVLYQDYETALNHLDSLRRDFQQMFYHKTRGFGGDLDAIWTVMNALLYIDSSLEDNSDVLKSLAKEFKVSKGTTAYRSVTNRLAIEAEQAHKMADLLSSVVNNISDSYSARNDRNLNWIMQILTVYSVVLTIPTIITGFYGQNVKYLPFAMQNNGWLITIIMTAILMAIATYWFWRHGYFDK</sequence>
<evidence type="ECO:0000256" key="1">
    <source>
        <dbReference type="ARBA" id="ARBA00004141"/>
    </source>
</evidence>
<reference evidence="7 8" key="1">
    <citation type="journal article" date="2015" name="Genome Announc.">
        <title>Expanding the biotechnology potential of lactobacilli through comparative genomics of 213 strains and associated genera.</title>
        <authorList>
            <person name="Sun Z."/>
            <person name="Harris H.M."/>
            <person name="McCann A."/>
            <person name="Guo C."/>
            <person name="Argimon S."/>
            <person name="Zhang W."/>
            <person name="Yang X."/>
            <person name="Jeffery I.B."/>
            <person name="Cooney J.C."/>
            <person name="Kagawa T.F."/>
            <person name="Liu W."/>
            <person name="Song Y."/>
            <person name="Salvetti E."/>
            <person name="Wrobel A."/>
            <person name="Rasinkangas P."/>
            <person name="Parkhill J."/>
            <person name="Rea M.C."/>
            <person name="O'Sullivan O."/>
            <person name="Ritari J."/>
            <person name="Douillard F.P."/>
            <person name="Paul Ross R."/>
            <person name="Yang R."/>
            <person name="Briner A.E."/>
            <person name="Felis G.E."/>
            <person name="de Vos W.M."/>
            <person name="Barrangou R."/>
            <person name="Klaenhammer T.R."/>
            <person name="Caufield P.W."/>
            <person name="Cui Y."/>
            <person name="Zhang H."/>
            <person name="O'Toole P.W."/>
        </authorList>
    </citation>
    <scope>NUCLEOTIDE SEQUENCE [LARGE SCALE GENOMIC DNA]</scope>
    <source>
        <strain evidence="7 8">DSM 20014</strain>
    </source>
</reference>
<dbReference type="GO" id="GO:0016020">
    <property type="term" value="C:membrane"/>
    <property type="evidence" value="ECO:0007669"/>
    <property type="project" value="UniProtKB-SubCell"/>
</dbReference>
<comment type="similarity">
    <text evidence="2">Belongs to the CorA metal ion transporter (MIT) (TC 1.A.35) family.</text>
</comment>
<dbReference type="AlphaFoldDB" id="A0A0R2JN43"/>
<comment type="caution">
    <text evidence="7">The sequence shown here is derived from an EMBL/GenBank/DDBJ whole genome shotgun (WGS) entry which is preliminary data.</text>
</comment>
<dbReference type="SUPFAM" id="SSF143865">
    <property type="entry name" value="CorA soluble domain-like"/>
    <property type="match status" value="1"/>
</dbReference>
<evidence type="ECO:0000256" key="5">
    <source>
        <dbReference type="ARBA" id="ARBA00023136"/>
    </source>
</evidence>
<evidence type="ECO:0000256" key="2">
    <source>
        <dbReference type="ARBA" id="ARBA00009765"/>
    </source>
</evidence>
<accession>A0A0R2JN43</accession>
<gene>
    <name evidence="7" type="ORF">IV67_GL000314</name>
</gene>
<evidence type="ECO:0008006" key="9">
    <source>
        <dbReference type="Google" id="ProtNLM"/>
    </source>
</evidence>
<feature type="transmembrane region" description="Helical" evidence="6">
    <location>
        <begin position="244"/>
        <end position="262"/>
    </location>
</feature>
<dbReference type="GO" id="GO:0046873">
    <property type="term" value="F:metal ion transmembrane transporter activity"/>
    <property type="evidence" value="ECO:0007669"/>
    <property type="project" value="InterPro"/>
</dbReference>